<dbReference type="PANTHER" id="PTHR13817">
    <property type="entry name" value="TITIN"/>
    <property type="match status" value="1"/>
</dbReference>
<dbReference type="GO" id="GO:0045214">
    <property type="term" value="P:sarcomere organization"/>
    <property type="evidence" value="ECO:0007669"/>
    <property type="project" value="TreeGrafter"/>
</dbReference>
<dbReference type="InterPro" id="IPR036179">
    <property type="entry name" value="Ig-like_dom_sf"/>
</dbReference>
<dbReference type="InterPro" id="IPR007110">
    <property type="entry name" value="Ig-like_dom"/>
</dbReference>
<dbReference type="AlphaFoldDB" id="A0A645DYT2"/>
<name>A0A645DYT2_9ZZZZ</name>
<dbReference type="EMBL" id="VSSQ01041151">
    <property type="protein sequence ID" value="MPM94537.1"/>
    <property type="molecule type" value="Genomic_DNA"/>
</dbReference>
<comment type="caution">
    <text evidence="3">The sequence shown here is derived from an EMBL/GenBank/DDBJ whole genome shotgun (WGS) entry which is preliminary data.</text>
</comment>
<dbReference type="InterPro" id="IPR013783">
    <property type="entry name" value="Ig-like_fold"/>
</dbReference>
<evidence type="ECO:0000259" key="2">
    <source>
        <dbReference type="PROSITE" id="PS50835"/>
    </source>
</evidence>
<dbReference type="PANTHER" id="PTHR13817:SF49">
    <property type="entry name" value="MYOSIN-BINDING PROTEIN H"/>
    <property type="match status" value="1"/>
</dbReference>
<dbReference type="SMART" id="SM00409">
    <property type="entry name" value="IG"/>
    <property type="match status" value="2"/>
</dbReference>
<evidence type="ECO:0000313" key="3">
    <source>
        <dbReference type="EMBL" id="MPM94537.1"/>
    </source>
</evidence>
<dbReference type="PROSITE" id="PS50835">
    <property type="entry name" value="IG_LIKE"/>
    <property type="match status" value="1"/>
</dbReference>
<evidence type="ECO:0000256" key="1">
    <source>
        <dbReference type="ARBA" id="ARBA00022737"/>
    </source>
</evidence>
<protein>
    <recommendedName>
        <fullName evidence="2">Ig-like domain-containing protein</fullName>
    </recommendedName>
</protein>
<dbReference type="GO" id="GO:0031430">
    <property type="term" value="C:M band"/>
    <property type="evidence" value="ECO:0007669"/>
    <property type="project" value="TreeGrafter"/>
</dbReference>
<keyword evidence="1" id="KW-0677">Repeat</keyword>
<dbReference type="SUPFAM" id="SSF48726">
    <property type="entry name" value="Immunoglobulin"/>
    <property type="match status" value="2"/>
</dbReference>
<dbReference type="Pfam" id="PF13927">
    <property type="entry name" value="Ig_3"/>
    <property type="match status" value="1"/>
</dbReference>
<feature type="domain" description="Ig-like" evidence="2">
    <location>
        <begin position="105"/>
        <end position="187"/>
    </location>
</feature>
<dbReference type="InterPro" id="IPR050964">
    <property type="entry name" value="Striated_Muscle_Regulatory"/>
</dbReference>
<proteinExistence type="predicted"/>
<dbReference type="InterPro" id="IPR003599">
    <property type="entry name" value="Ig_sub"/>
</dbReference>
<accession>A0A645DYT2</accession>
<gene>
    <name evidence="3" type="ORF">SDC9_141683</name>
</gene>
<dbReference type="Gene3D" id="2.60.40.10">
    <property type="entry name" value="Immunoglobulins"/>
    <property type="match status" value="2"/>
</dbReference>
<reference evidence="3" key="1">
    <citation type="submission" date="2019-08" db="EMBL/GenBank/DDBJ databases">
        <authorList>
            <person name="Kucharzyk K."/>
            <person name="Murdoch R.W."/>
            <person name="Higgins S."/>
            <person name="Loffler F."/>
        </authorList>
    </citation>
    <scope>NUCLEOTIDE SEQUENCE</scope>
</reference>
<organism evidence="3">
    <name type="scientific">bioreactor metagenome</name>
    <dbReference type="NCBI Taxonomy" id="1076179"/>
    <lineage>
        <taxon>unclassified sequences</taxon>
        <taxon>metagenomes</taxon>
        <taxon>ecological metagenomes</taxon>
    </lineage>
</organism>
<sequence>MLIKVAPEIQIKSQPIGLNKCEGNNAEFSVVATPTEPTEPIAYQWYRNDVALVNDAVFSGVASDKLTVTGIRSIDAGSYKVAIKYTKLDAGIYSDVAVLNVETAPVISKVTQDTTVEEGNTLILSVEVADQPNAIYEYQWYKDNIELPQSNESVYLVSTATKDDEGVYKVIVKSLNGCGDVTSSVINVKIATGIFDNNTDPNFKILSVLPNPVSLEATVNFMLPDNQFARLYLTDMHGRNVSLFEGVCASGLNSVKISDTLKNFSNGTYFIILESKGRKVAYSITINK</sequence>